<sequence length="131" mass="15280">MNKRNIDVIYDEAMHCGVFNLVWILVMAGTCFLQKRKYPVIIMFFIQIGIQLKTTSKIFVNYRPNRRCPLCEAIIPEDSNYCPACGYIVHKDLWGTEDKVEFNESEEYDVKNCDINAAYRRIEEEVIDGIA</sequence>
<gene>
    <name evidence="2" type="ORF">CLOSYM_01145</name>
</gene>
<protein>
    <recommendedName>
        <fullName evidence="4">Zinc-ribbon domain-containing protein</fullName>
    </recommendedName>
</protein>
<comment type="caution">
    <text evidence="2">The sequence shown here is derived from an EMBL/GenBank/DDBJ whole genome shotgun (WGS) entry which is preliminary data.</text>
</comment>
<keyword evidence="1" id="KW-1133">Transmembrane helix</keyword>
<organism evidence="2 3">
    <name type="scientific">[Clostridium] symbiosum ATCC 14940</name>
    <dbReference type="NCBI Taxonomy" id="411472"/>
    <lineage>
        <taxon>Bacteria</taxon>
        <taxon>Bacillati</taxon>
        <taxon>Bacillota</taxon>
        <taxon>Clostridia</taxon>
        <taxon>Lachnospirales</taxon>
        <taxon>Lachnospiraceae</taxon>
        <taxon>Otoolea</taxon>
    </lineage>
</organism>
<evidence type="ECO:0000256" key="1">
    <source>
        <dbReference type="SAM" id="Phobius"/>
    </source>
</evidence>
<proteinExistence type="predicted"/>
<name>A0ABC9U1F6_CLOSY</name>
<keyword evidence="1" id="KW-0812">Transmembrane</keyword>
<reference evidence="2 3" key="1">
    <citation type="submission" date="2013-07" db="EMBL/GenBank/DDBJ databases">
        <authorList>
            <person name="Weinstock G."/>
            <person name="Sodergren E."/>
            <person name="Wylie T."/>
            <person name="Fulton L."/>
            <person name="Fulton R."/>
            <person name="Fronick C."/>
            <person name="O'Laughlin M."/>
            <person name="Godfrey J."/>
            <person name="Miner T."/>
            <person name="Herter B."/>
            <person name="Appelbaum E."/>
            <person name="Cordes M."/>
            <person name="Lek S."/>
            <person name="Wollam A."/>
            <person name="Pepin K.H."/>
            <person name="Palsikar V.B."/>
            <person name="Mitreva M."/>
            <person name="Wilson R.K."/>
        </authorList>
    </citation>
    <scope>NUCLEOTIDE SEQUENCE [LARGE SCALE GENOMIC DNA]</scope>
    <source>
        <strain evidence="2 3">ATCC 14940</strain>
    </source>
</reference>
<evidence type="ECO:0000313" key="3">
    <source>
        <dbReference type="Proteomes" id="UP000016491"/>
    </source>
</evidence>
<dbReference type="Proteomes" id="UP000016491">
    <property type="component" value="Unassembled WGS sequence"/>
</dbReference>
<feature type="transmembrane region" description="Helical" evidence="1">
    <location>
        <begin position="12"/>
        <end position="33"/>
    </location>
</feature>
<keyword evidence="1" id="KW-0472">Membrane</keyword>
<evidence type="ECO:0000313" key="2">
    <source>
        <dbReference type="EMBL" id="ERI79065.1"/>
    </source>
</evidence>
<dbReference type="AlphaFoldDB" id="A0ABC9U1F6"/>
<dbReference type="EMBL" id="AWSU01000093">
    <property type="protein sequence ID" value="ERI79065.1"/>
    <property type="molecule type" value="Genomic_DNA"/>
</dbReference>
<evidence type="ECO:0008006" key="4">
    <source>
        <dbReference type="Google" id="ProtNLM"/>
    </source>
</evidence>
<accession>A0ABC9U1F6</accession>
<dbReference type="RefSeq" id="WP_021641867.1">
    <property type="nucleotide sequence ID" value="NZ_KE992883.1"/>
</dbReference>